<evidence type="ECO:0008006" key="3">
    <source>
        <dbReference type="Google" id="ProtNLM"/>
    </source>
</evidence>
<gene>
    <name evidence="1" type="ORF">OXX778_LOCUS19110</name>
</gene>
<dbReference type="CDD" id="cd00024">
    <property type="entry name" value="CD_CSD"/>
    <property type="match status" value="1"/>
</dbReference>
<keyword evidence="2" id="KW-1185">Reference proteome</keyword>
<name>A0A814KXB4_9BILA</name>
<organism evidence="1 2">
    <name type="scientific">Brachionus calyciflorus</name>
    <dbReference type="NCBI Taxonomy" id="104777"/>
    <lineage>
        <taxon>Eukaryota</taxon>
        <taxon>Metazoa</taxon>
        <taxon>Spiralia</taxon>
        <taxon>Gnathifera</taxon>
        <taxon>Rotifera</taxon>
        <taxon>Eurotatoria</taxon>
        <taxon>Monogononta</taxon>
        <taxon>Pseudotrocha</taxon>
        <taxon>Ploima</taxon>
        <taxon>Brachionidae</taxon>
        <taxon>Brachionus</taxon>
    </lineage>
</organism>
<dbReference type="InterPro" id="IPR016197">
    <property type="entry name" value="Chromo-like_dom_sf"/>
</dbReference>
<dbReference type="AlphaFoldDB" id="A0A814KXB4"/>
<dbReference type="OrthoDB" id="3647690at2759"/>
<dbReference type="EMBL" id="CAJNOC010005618">
    <property type="protein sequence ID" value="CAF1057214.1"/>
    <property type="molecule type" value="Genomic_DNA"/>
</dbReference>
<sequence length="272" mass="31779">MNHKELINYLNENGISFDLSDGELREISKKEGLINYTMAYLPDQKIIKVNKNETFTNVNELVMLKKNLLDNESPSIYSDRTFTTVTTSMLDDSSIEKYERERIKNVRIKCLRVYVKATGIDVGKKEFLIYCEKNGIEVPIKSYDKTVFGFMIKKNDKNENYFLIDRSNQKSEKLRLMKKETNTKKKESLPYFVEAKDIVWDIDGIIGYRKKGNKIEGLCAWTEVGGRKFEPTWEPLENIEPGNEQNWHSKISNSKNVHFEDMQSKNVVINLF</sequence>
<dbReference type="Proteomes" id="UP000663879">
    <property type="component" value="Unassembled WGS sequence"/>
</dbReference>
<accession>A0A814KXB4</accession>
<evidence type="ECO:0000313" key="2">
    <source>
        <dbReference type="Proteomes" id="UP000663879"/>
    </source>
</evidence>
<reference evidence="1" key="1">
    <citation type="submission" date="2021-02" db="EMBL/GenBank/DDBJ databases">
        <authorList>
            <person name="Nowell W R."/>
        </authorList>
    </citation>
    <scope>NUCLEOTIDE SEQUENCE</scope>
    <source>
        <strain evidence="1">Ploen Becks lab</strain>
    </source>
</reference>
<comment type="caution">
    <text evidence="1">The sequence shown here is derived from an EMBL/GenBank/DDBJ whole genome shotgun (WGS) entry which is preliminary data.</text>
</comment>
<protein>
    <recommendedName>
        <fullName evidence="3">Chromo domain-containing protein</fullName>
    </recommendedName>
</protein>
<evidence type="ECO:0000313" key="1">
    <source>
        <dbReference type="EMBL" id="CAF1057214.1"/>
    </source>
</evidence>
<proteinExistence type="predicted"/>
<dbReference type="SUPFAM" id="SSF54160">
    <property type="entry name" value="Chromo domain-like"/>
    <property type="match status" value="1"/>
</dbReference>